<dbReference type="Proteomes" id="UP000002058">
    <property type="component" value="Unassembled WGS sequence"/>
</dbReference>
<dbReference type="EMBL" id="CH476616">
    <property type="protein sequence ID" value="EEP79040.1"/>
    <property type="molecule type" value="Genomic_DNA"/>
</dbReference>
<dbReference type="VEuPathDB" id="FungiDB:UREG_03886"/>
<dbReference type="GeneID" id="8441483"/>
<dbReference type="FunCoup" id="C4JM28">
    <property type="interactions" value="204"/>
</dbReference>
<dbReference type="GO" id="GO:0005737">
    <property type="term" value="C:cytoplasm"/>
    <property type="evidence" value="ECO:0007669"/>
    <property type="project" value="InterPro"/>
</dbReference>
<sequence>MATKSRASTGLVQYLRQAAYYSSQQARHQPVTYVLGNPSADLDSIISAIIYSYIATSTRQGCLPPRHYVPIINLPDVRSGNELGRLRPEFITALKLATKDSGNQEADDAAFLKQSILTVADLKEQIRQTNSQPDSAKPIEVFMVDWNALPVLSSGRRGIEGFDDDTHGDIPIAVTGCIDHHYDEKFVPPDVTTWCIQTGVGSCTSLVVRELRSRGLWRDTPFVEAVHEGHPQLESSIISSLRAESEVAKLALAAILADTTNMTAKDKVSEVDRLAVSFLKSKINQAQDPSWNCDKFYEEIINAKNSSVDKLTTDEVLGRDYKDWIDDIPATRGIVKKIKIGICSVVKPISWLISKASQEHQSPESPQQFFDSLRAFAQSRNLDVVAVMTAYTTQPENQFHRELLVWCLDKGHSQGFELFEALAIDKLGLQNLSGSNIQTFSNTNDDMIRIWRQTDVSKSRKQVAPLLRNAMTESLL</sequence>
<dbReference type="Pfam" id="PF02833">
    <property type="entry name" value="DHHA2"/>
    <property type="match status" value="1"/>
</dbReference>
<dbReference type="AlphaFoldDB" id="C4JM28"/>
<proteinExistence type="predicted"/>
<dbReference type="PANTHER" id="PTHR12112">
    <property type="entry name" value="BNIP - RELATED"/>
    <property type="match status" value="1"/>
</dbReference>
<gene>
    <name evidence="2" type="ORF">UREG_03886</name>
</gene>
<protein>
    <recommendedName>
        <fullName evidence="1">DHHA2 domain-containing protein</fullName>
    </recommendedName>
</protein>
<feature type="domain" description="DHHA2" evidence="1">
    <location>
        <begin position="297"/>
        <end position="471"/>
    </location>
</feature>
<dbReference type="InterPro" id="IPR004097">
    <property type="entry name" value="DHHA2"/>
</dbReference>
<dbReference type="Gene3D" id="3.90.1640.10">
    <property type="entry name" value="inorganic pyrophosphatase (n-terminal core)"/>
    <property type="match status" value="1"/>
</dbReference>
<dbReference type="OrthoDB" id="374045at2759"/>
<dbReference type="GO" id="GO:0004309">
    <property type="term" value="F:exopolyphosphatase activity"/>
    <property type="evidence" value="ECO:0007669"/>
    <property type="project" value="TreeGrafter"/>
</dbReference>
<dbReference type="SUPFAM" id="SSF64182">
    <property type="entry name" value="DHH phosphoesterases"/>
    <property type="match status" value="1"/>
</dbReference>
<dbReference type="STRING" id="336963.C4JM28"/>
<dbReference type="PANTHER" id="PTHR12112:SF39">
    <property type="entry name" value="EG:152A3.5 PROTEIN (FBGN0003116_PN PROTEIN)"/>
    <property type="match status" value="1"/>
</dbReference>
<dbReference type="SMART" id="SM01131">
    <property type="entry name" value="DHHA2"/>
    <property type="match status" value="1"/>
</dbReference>
<accession>C4JM28</accession>
<organism evidence="2 3">
    <name type="scientific">Uncinocarpus reesii (strain UAMH 1704)</name>
    <dbReference type="NCBI Taxonomy" id="336963"/>
    <lineage>
        <taxon>Eukaryota</taxon>
        <taxon>Fungi</taxon>
        <taxon>Dikarya</taxon>
        <taxon>Ascomycota</taxon>
        <taxon>Pezizomycotina</taxon>
        <taxon>Eurotiomycetes</taxon>
        <taxon>Eurotiomycetidae</taxon>
        <taxon>Onygenales</taxon>
        <taxon>Onygenaceae</taxon>
        <taxon>Uncinocarpus</taxon>
    </lineage>
</organism>
<keyword evidence="3" id="KW-1185">Reference proteome</keyword>
<evidence type="ECO:0000313" key="2">
    <source>
        <dbReference type="EMBL" id="EEP79040.1"/>
    </source>
</evidence>
<name>C4JM28_UNCRE</name>
<reference evidence="3" key="1">
    <citation type="journal article" date="2009" name="Genome Res.">
        <title>Comparative genomic analyses of the human fungal pathogens Coccidioides and their relatives.</title>
        <authorList>
            <person name="Sharpton T.J."/>
            <person name="Stajich J.E."/>
            <person name="Rounsley S.D."/>
            <person name="Gardner M.J."/>
            <person name="Wortman J.R."/>
            <person name="Jordar V.S."/>
            <person name="Maiti R."/>
            <person name="Kodira C.D."/>
            <person name="Neafsey D.E."/>
            <person name="Zeng Q."/>
            <person name="Hung C.-Y."/>
            <person name="McMahan C."/>
            <person name="Muszewska A."/>
            <person name="Grynberg M."/>
            <person name="Mandel M.A."/>
            <person name="Kellner E.M."/>
            <person name="Barker B.M."/>
            <person name="Galgiani J.N."/>
            <person name="Orbach M.J."/>
            <person name="Kirkland T.N."/>
            <person name="Cole G.T."/>
            <person name="Henn M.R."/>
            <person name="Birren B.W."/>
            <person name="Taylor J.W."/>
        </authorList>
    </citation>
    <scope>NUCLEOTIDE SEQUENCE [LARGE SCALE GENOMIC DNA]</scope>
    <source>
        <strain evidence="3">UAMH 1704</strain>
    </source>
</reference>
<dbReference type="eggNOG" id="KOG4129">
    <property type="taxonomic scope" value="Eukaryota"/>
</dbReference>
<dbReference type="InterPro" id="IPR038222">
    <property type="entry name" value="DHHA2_dom_sf"/>
</dbReference>
<dbReference type="HOGENOM" id="CLU_019358_1_0_1"/>
<evidence type="ECO:0000259" key="1">
    <source>
        <dbReference type="SMART" id="SM01131"/>
    </source>
</evidence>
<dbReference type="InParanoid" id="C4JM28"/>
<dbReference type="Gene3D" id="3.10.310.20">
    <property type="entry name" value="DHHA2 domain"/>
    <property type="match status" value="1"/>
</dbReference>
<evidence type="ECO:0000313" key="3">
    <source>
        <dbReference type="Proteomes" id="UP000002058"/>
    </source>
</evidence>
<dbReference type="RefSeq" id="XP_002544369.1">
    <property type="nucleotide sequence ID" value="XM_002544323.1"/>
</dbReference>
<dbReference type="InterPro" id="IPR038763">
    <property type="entry name" value="DHH_sf"/>
</dbReference>
<dbReference type="OMA" id="DYKDWTE"/>
<dbReference type="KEGG" id="ure:UREG_03886"/>